<protein>
    <submittedName>
        <fullName evidence="1">Response regulator</fullName>
    </submittedName>
</protein>
<accession>A0AC61SB40</accession>
<organism evidence="1 2">
    <name type="scientific">Candidatus Methanomarinus sp</name>
    <dbReference type="NCBI Taxonomy" id="3386244"/>
    <lineage>
        <taxon>Archaea</taxon>
        <taxon>Methanobacteriati</taxon>
        <taxon>Methanobacteriota</taxon>
        <taxon>Stenosarchaea group</taxon>
        <taxon>Methanomicrobia</taxon>
        <taxon>Methanosarcinales</taxon>
        <taxon>ANME-2 cluster</taxon>
        <taxon>Candidatus Methanocomedenaceae</taxon>
        <taxon>Candidatus Methanomarinus</taxon>
    </lineage>
</organism>
<evidence type="ECO:0000313" key="2">
    <source>
        <dbReference type="Proteomes" id="UP000315423"/>
    </source>
</evidence>
<sequence length="520" mass="58258">MKLTNTSLKLLMIEDNPGDARLIHEMLSEADGAPFDSESVNGLSKGLERLATGYFDVLLLDLGLPDSHGLDTFNKLHAQSPQVPVVILTDLDDASLAYKAVRNGAQDYLVKSQMNSNLLIRSMYYAIERKQAESNITQLNRDLETVRNVDKLIVIEKERNRLLKKTCDTLIHTRGYDTAIIGFLDNENNFTTVVGSGLEDKVLSIREHLISGHFPSCVDNALSRNDPFLIVDKYSECESCFSGDDYPDRDIVIIRIKHANKLFGLLCVSLAADIALEYEEVELLMEVAGDIGLALHNMEVTKACEQAEKELKRSSAALDQFAYTTSHDLEVPLHMVSNTVQLIEQQCNKDRSNNEIRDLVDYARDGTSHMQSMINYLHDLSQVSSNGKPFEPVNFEEIVAQVCNDLKYEIEKSGAVITTDTLPTIKIDASQIISLIRYRVENTIMFSNIEKPHIHISSQQNGSEWIFSVRDNNIGCGDYPGSGIGLAFGEKIIQRHRGRIWVEPEPGLGTMLYFTIPVLE</sequence>
<comment type="caution">
    <text evidence="1">The sequence shown here is derived from an EMBL/GenBank/DDBJ whole genome shotgun (WGS) entry which is preliminary data.</text>
</comment>
<dbReference type="EMBL" id="QYBA01000112">
    <property type="protein sequence ID" value="TKY91894.1"/>
    <property type="molecule type" value="Genomic_DNA"/>
</dbReference>
<proteinExistence type="predicted"/>
<gene>
    <name evidence="1" type="ORF">C5S46_03485</name>
</gene>
<reference evidence="1" key="1">
    <citation type="submission" date="2018-09" db="EMBL/GenBank/DDBJ databases">
        <title>A genomic encyclopedia of anaerobic methanotrophic archaea.</title>
        <authorList>
            <person name="Skennerton C.T."/>
            <person name="Chadwick G.L."/>
            <person name="Laso-Perez R."/>
            <person name="Leu A.O."/>
            <person name="Speth D.R."/>
            <person name="Yu H."/>
            <person name="Morgan-Lang C."/>
            <person name="Hatzenpichler R."/>
            <person name="Goudeau D."/>
            <person name="Malmstrom R."/>
            <person name="Woyke T."/>
            <person name="Hallam S."/>
            <person name="Tyson G.W."/>
            <person name="Wegener G."/>
            <person name="Boetius A."/>
            <person name="Orphan V.J."/>
        </authorList>
    </citation>
    <scope>NUCLEOTIDE SEQUENCE</scope>
    <source>
        <strain evidence="1">CONS3730D10UFb2</strain>
    </source>
</reference>
<name>A0AC61SB40_9EURY</name>
<evidence type="ECO:0000313" key="1">
    <source>
        <dbReference type="EMBL" id="TKY91894.1"/>
    </source>
</evidence>
<dbReference type="Proteomes" id="UP000315423">
    <property type="component" value="Unassembled WGS sequence"/>
</dbReference>